<evidence type="ECO:0000256" key="1">
    <source>
        <dbReference type="SAM" id="MobiDB-lite"/>
    </source>
</evidence>
<feature type="domain" description="LTD" evidence="3">
    <location>
        <begin position="24"/>
        <end position="152"/>
    </location>
</feature>
<dbReference type="InterPro" id="IPR036415">
    <property type="entry name" value="Lamin_tail_dom_sf"/>
</dbReference>
<dbReference type="PROSITE" id="PS51257">
    <property type="entry name" value="PROKAR_LIPOPROTEIN"/>
    <property type="match status" value="1"/>
</dbReference>
<proteinExistence type="predicted"/>
<accession>A0A250IFI6</accession>
<protein>
    <recommendedName>
        <fullName evidence="3">LTD domain-containing protein</fullName>
    </recommendedName>
</protein>
<reference evidence="4 5" key="1">
    <citation type="submission" date="2017-06" db="EMBL/GenBank/DDBJ databases">
        <authorList>
            <person name="Kim H.J."/>
            <person name="Triplett B.A."/>
        </authorList>
    </citation>
    <scope>NUCLEOTIDE SEQUENCE [LARGE SCALE GENOMIC DNA]</scope>
    <source>
        <strain evidence="4 5">DSM 14713</strain>
    </source>
</reference>
<dbReference type="EMBL" id="CP022163">
    <property type="protein sequence ID" value="ATB30584.1"/>
    <property type="molecule type" value="Genomic_DNA"/>
</dbReference>
<dbReference type="AlphaFoldDB" id="A0A250IFI6"/>
<dbReference type="PROSITE" id="PS51841">
    <property type="entry name" value="LTD"/>
    <property type="match status" value="2"/>
</dbReference>
<feature type="signal peptide" evidence="2">
    <location>
        <begin position="1"/>
        <end position="20"/>
    </location>
</feature>
<dbReference type="RefSeq" id="WP_095979021.1">
    <property type="nucleotide sequence ID" value="NZ_CP022163.1"/>
</dbReference>
<dbReference type="SUPFAM" id="SSF74853">
    <property type="entry name" value="Lamin A/C globular tail domain"/>
    <property type="match status" value="1"/>
</dbReference>
<dbReference type="OrthoDB" id="5481151at2"/>
<gene>
    <name evidence="4" type="ORF">MEBOL_004045</name>
</gene>
<evidence type="ECO:0000256" key="2">
    <source>
        <dbReference type="SAM" id="SignalP"/>
    </source>
</evidence>
<evidence type="ECO:0000313" key="4">
    <source>
        <dbReference type="EMBL" id="ATB30584.1"/>
    </source>
</evidence>
<keyword evidence="2" id="KW-0732">Signal</keyword>
<dbReference type="KEGG" id="mbd:MEBOL_004045"/>
<organism evidence="4 5">
    <name type="scientific">Melittangium boletus DSM 14713</name>
    <dbReference type="NCBI Taxonomy" id="1294270"/>
    <lineage>
        <taxon>Bacteria</taxon>
        <taxon>Pseudomonadati</taxon>
        <taxon>Myxococcota</taxon>
        <taxon>Myxococcia</taxon>
        <taxon>Myxococcales</taxon>
        <taxon>Cystobacterineae</taxon>
        <taxon>Archangiaceae</taxon>
        <taxon>Melittangium</taxon>
    </lineage>
</organism>
<dbReference type="Proteomes" id="UP000217289">
    <property type="component" value="Chromosome"/>
</dbReference>
<feature type="chain" id="PRO_5012377256" description="LTD domain-containing protein" evidence="2">
    <location>
        <begin position="21"/>
        <end position="397"/>
    </location>
</feature>
<evidence type="ECO:0000259" key="3">
    <source>
        <dbReference type="PROSITE" id="PS51841"/>
    </source>
</evidence>
<feature type="region of interest" description="Disordered" evidence="1">
    <location>
        <begin position="353"/>
        <end position="397"/>
    </location>
</feature>
<name>A0A250IFI6_9BACT</name>
<sequence length="397" mass="41725">MKRQPLLISCLGAALGLAGGACEPSFSTGAPACEGWRPGDVVITELLPDPEGTDTGQEWMEVYNPGRSSVDLKGLMLYSARVDGAQERAYFFEDSVPVASRDHVVLGDVRAEVPTPPVDHAYGDALGALANTGGIVGLRCGEVVVDEVRYAKARAGVSLIYDGARVPDAVDNDEPERWCETPASVDGGVRSSPGAVNPPCPERASADAGLPDTCLSPRTGQYRSVSRPRPGDLRLTEVMADPKAVADAQGEWVEVYALRDVDLNGVTLSNEGTGRTVFQAPPRCLEIRAGTHAVLAHGEEPLLNGGLPPVLALFSFGVSNTAGFHLLRLSLDGQVLDEMSWTRAPLAGVSLQLDPSRKTSPRVSSDEGYCAAPEGARYGPVPGDRGTPGGENRSCGP</sequence>
<keyword evidence="5" id="KW-1185">Reference proteome</keyword>
<evidence type="ECO:0000313" key="5">
    <source>
        <dbReference type="Proteomes" id="UP000217289"/>
    </source>
</evidence>
<feature type="region of interest" description="Disordered" evidence="1">
    <location>
        <begin position="203"/>
        <end position="229"/>
    </location>
</feature>
<dbReference type="InterPro" id="IPR001322">
    <property type="entry name" value="Lamin_tail_dom"/>
</dbReference>
<dbReference type="Pfam" id="PF00932">
    <property type="entry name" value="LTD"/>
    <property type="match status" value="1"/>
</dbReference>
<feature type="domain" description="LTD" evidence="3">
    <location>
        <begin position="218"/>
        <end position="343"/>
    </location>
</feature>